<dbReference type="EMBL" id="AHHD01000099">
    <property type="protein sequence ID" value="EKG20049.1"/>
    <property type="molecule type" value="Genomic_DNA"/>
</dbReference>
<evidence type="ECO:0000313" key="1">
    <source>
        <dbReference type="EMBL" id="EKG20049.1"/>
    </source>
</evidence>
<proteinExistence type="predicted"/>
<reference evidence="1 2" key="1">
    <citation type="journal article" date="2012" name="BMC Genomics">
        <title>Tools to kill: Genome of one of the most destructive plant pathogenic fungi Macrophomina phaseolina.</title>
        <authorList>
            <person name="Islam M.S."/>
            <person name="Haque M.S."/>
            <person name="Islam M.M."/>
            <person name="Emdad E.M."/>
            <person name="Halim A."/>
            <person name="Hossen Q.M.M."/>
            <person name="Hossain M.Z."/>
            <person name="Ahmed B."/>
            <person name="Rahim S."/>
            <person name="Rahman M.S."/>
            <person name="Alam M.M."/>
            <person name="Hou S."/>
            <person name="Wan X."/>
            <person name="Saito J.A."/>
            <person name="Alam M."/>
        </authorList>
    </citation>
    <scope>NUCLEOTIDE SEQUENCE [LARGE SCALE GENOMIC DNA]</scope>
    <source>
        <strain evidence="1 2">MS6</strain>
    </source>
</reference>
<dbReference type="Proteomes" id="UP000007129">
    <property type="component" value="Unassembled WGS sequence"/>
</dbReference>
<sequence length="141" mass="16007">MILRKDHRAQQRISAGHGGTIAREISHLWILCGSMMEVQQSGIEGTDARKSTLMHTSLPTSRQDAYTTLRKTSLRQVSTEPQALSVDDSLIHELYTLPWVHDGYTDCFPRFASPFPRRARTCGVRSSPNSRHNVLRFSPMR</sequence>
<accession>K2SCE7</accession>
<name>K2SCE7_MACPH</name>
<gene>
    <name evidence="1" type="ORF">MPH_02680</name>
</gene>
<dbReference type="AlphaFoldDB" id="K2SCE7"/>
<comment type="caution">
    <text evidence="1">The sequence shown here is derived from an EMBL/GenBank/DDBJ whole genome shotgun (WGS) entry which is preliminary data.</text>
</comment>
<dbReference type="VEuPathDB" id="FungiDB:MPH_02680"/>
<organism evidence="1 2">
    <name type="scientific">Macrophomina phaseolina (strain MS6)</name>
    <name type="common">Charcoal rot fungus</name>
    <dbReference type="NCBI Taxonomy" id="1126212"/>
    <lineage>
        <taxon>Eukaryota</taxon>
        <taxon>Fungi</taxon>
        <taxon>Dikarya</taxon>
        <taxon>Ascomycota</taxon>
        <taxon>Pezizomycotina</taxon>
        <taxon>Dothideomycetes</taxon>
        <taxon>Dothideomycetes incertae sedis</taxon>
        <taxon>Botryosphaeriales</taxon>
        <taxon>Botryosphaeriaceae</taxon>
        <taxon>Macrophomina</taxon>
    </lineage>
</organism>
<dbReference type="HOGENOM" id="CLU_1825644_0_0_1"/>
<dbReference type="InParanoid" id="K2SCE7"/>
<protein>
    <submittedName>
        <fullName evidence="1">Uncharacterized protein</fullName>
    </submittedName>
</protein>
<evidence type="ECO:0000313" key="2">
    <source>
        <dbReference type="Proteomes" id="UP000007129"/>
    </source>
</evidence>